<keyword evidence="3" id="KW-0378">Hydrolase</keyword>
<dbReference type="NCBIfam" id="NF000668">
    <property type="entry name" value="PRK00033.1-1"/>
    <property type="match status" value="1"/>
</dbReference>
<evidence type="ECO:0000313" key="4">
    <source>
        <dbReference type="Proteomes" id="UP001215216"/>
    </source>
</evidence>
<evidence type="ECO:0000256" key="1">
    <source>
        <dbReference type="HAMAP-Rule" id="MF_00302"/>
    </source>
</evidence>
<dbReference type="PANTHER" id="PTHR33473">
    <property type="entry name" value="ATP-DEPENDENT CLP PROTEASE ADAPTER PROTEIN CLPS1, CHLOROPLASTIC"/>
    <property type="match status" value="1"/>
</dbReference>
<evidence type="ECO:0000313" key="3">
    <source>
        <dbReference type="EMBL" id="WFM84197.1"/>
    </source>
</evidence>
<gene>
    <name evidence="1 3" type="primary">clpS</name>
    <name evidence="3" type="ORF">P7079_02910</name>
</gene>
<keyword evidence="4" id="KW-1185">Reference proteome</keyword>
<dbReference type="InterPro" id="IPR003769">
    <property type="entry name" value="ClpS_core"/>
</dbReference>
<protein>
    <recommendedName>
        <fullName evidence="1">ATP-dependent Clp protease adapter protein ClpS</fullName>
    </recommendedName>
</protein>
<evidence type="ECO:0000259" key="2">
    <source>
        <dbReference type="Pfam" id="PF02617"/>
    </source>
</evidence>
<feature type="domain" description="Adaptor protein ClpS core" evidence="2">
    <location>
        <begin position="18"/>
        <end position="86"/>
    </location>
</feature>
<comment type="subunit">
    <text evidence="1">Binds to the N-terminal domain of the chaperone ClpA.</text>
</comment>
<proteinExistence type="inferred from homology"/>
<name>A0ABY8G0Y3_9ACTO</name>
<dbReference type="GO" id="GO:0008233">
    <property type="term" value="F:peptidase activity"/>
    <property type="evidence" value="ECO:0007669"/>
    <property type="project" value="UniProtKB-KW"/>
</dbReference>
<dbReference type="PANTHER" id="PTHR33473:SF19">
    <property type="entry name" value="ATP-DEPENDENT CLP PROTEASE ADAPTER PROTEIN CLPS"/>
    <property type="match status" value="1"/>
</dbReference>
<dbReference type="HAMAP" id="MF_00302">
    <property type="entry name" value="ClpS"/>
    <property type="match status" value="1"/>
</dbReference>
<dbReference type="GO" id="GO:0006508">
    <property type="term" value="P:proteolysis"/>
    <property type="evidence" value="ECO:0007669"/>
    <property type="project" value="UniProtKB-KW"/>
</dbReference>
<reference evidence="3 4" key="1">
    <citation type="submission" date="2023-03" db="EMBL/GenBank/DDBJ databases">
        <title>Complete genome of Arcanobacterium canis strain DSM 25104 isolated in 2010 from a canine otitis externa in Germany.</title>
        <authorList>
            <person name="Borowiak M."/>
            <person name="Kreitlow A."/>
            <person name="Malorny B."/>
            <person name="Laemmler C."/>
            <person name="Prenger-Berninghoff E."/>
            <person name="Ploetz M."/>
            <person name="Abdulmawjood A."/>
        </authorList>
    </citation>
    <scope>NUCLEOTIDE SEQUENCE [LARGE SCALE GENOMIC DNA]</scope>
    <source>
        <strain evidence="3 4">DSM 25104</strain>
    </source>
</reference>
<comment type="function">
    <text evidence="1">Involved in the modulation of the specificity of the ClpAP-mediated ATP-dependent protein degradation.</text>
</comment>
<dbReference type="SUPFAM" id="SSF54736">
    <property type="entry name" value="ClpS-like"/>
    <property type="match status" value="1"/>
</dbReference>
<dbReference type="InterPro" id="IPR022935">
    <property type="entry name" value="ClpS"/>
</dbReference>
<dbReference type="Gene3D" id="3.30.1390.10">
    <property type="match status" value="1"/>
</dbReference>
<sequence>MANPQEETYLTPAKVIGWRTVVHNDPVNLMGYVQWVFESYFGMDIESAYKCMLKVHHRGRAIVSTGSREAMEKDAAAMHKFGLRATIEEDAQ</sequence>
<dbReference type="InterPro" id="IPR014719">
    <property type="entry name" value="Ribosomal_bL12_C/ClpS-like"/>
</dbReference>
<dbReference type="Pfam" id="PF02617">
    <property type="entry name" value="ClpS"/>
    <property type="match status" value="1"/>
</dbReference>
<keyword evidence="3" id="KW-0645">Protease</keyword>
<dbReference type="EMBL" id="CP121208">
    <property type="protein sequence ID" value="WFM84197.1"/>
    <property type="molecule type" value="Genomic_DNA"/>
</dbReference>
<accession>A0ABY8G0Y3</accession>
<comment type="similarity">
    <text evidence="1">Belongs to the ClpS family.</text>
</comment>
<organism evidence="3 4">
    <name type="scientific">Arcanobacterium canis</name>
    <dbReference type="NCBI Taxonomy" id="999183"/>
    <lineage>
        <taxon>Bacteria</taxon>
        <taxon>Bacillati</taxon>
        <taxon>Actinomycetota</taxon>
        <taxon>Actinomycetes</taxon>
        <taxon>Actinomycetales</taxon>
        <taxon>Actinomycetaceae</taxon>
        <taxon>Arcanobacterium</taxon>
    </lineage>
</organism>
<dbReference type="Proteomes" id="UP001215216">
    <property type="component" value="Chromosome"/>
</dbReference>